<evidence type="ECO:0008006" key="4">
    <source>
        <dbReference type="Google" id="ProtNLM"/>
    </source>
</evidence>
<feature type="chain" id="PRO_5045305055" description="Transporter" evidence="1">
    <location>
        <begin position="25"/>
        <end position="279"/>
    </location>
</feature>
<gene>
    <name evidence="2" type="ORF">KP001_21660</name>
</gene>
<keyword evidence="1" id="KW-0732">Signal</keyword>
<dbReference type="EMBL" id="CP077683">
    <property type="protein sequence ID" value="QXE90945.1"/>
    <property type="molecule type" value="Genomic_DNA"/>
</dbReference>
<keyword evidence="3" id="KW-1185">Reference proteome</keyword>
<dbReference type="Proteomes" id="UP000683559">
    <property type="component" value="Chromosome"/>
</dbReference>
<feature type="signal peptide" evidence="1">
    <location>
        <begin position="1"/>
        <end position="24"/>
    </location>
</feature>
<organism evidence="2 3">
    <name type="scientific">Geomonas subterranea</name>
    <dbReference type="NCBI Taxonomy" id="2847989"/>
    <lineage>
        <taxon>Bacteria</taxon>
        <taxon>Pseudomonadati</taxon>
        <taxon>Thermodesulfobacteriota</taxon>
        <taxon>Desulfuromonadia</taxon>
        <taxon>Geobacterales</taxon>
        <taxon>Geobacteraceae</taxon>
        <taxon>Geomonas</taxon>
    </lineage>
</organism>
<evidence type="ECO:0000313" key="3">
    <source>
        <dbReference type="Proteomes" id="UP000683559"/>
    </source>
</evidence>
<protein>
    <recommendedName>
        <fullName evidence="4">Transporter</fullName>
    </recommendedName>
</protein>
<name>A0ABX8LN52_9BACT</name>
<evidence type="ECO:0000313" key="2">
    <source>
        <dbReference type="EMBL" id="QXE90945.1"/>
    </source>
</evidence>
<proteinExistence type="predicted"/>
<evidence type="ECO:0000256" key="1">
    <source>
        <dbReference type="SAM" id="SignalP"/>
    </source>
</evidence>
<accession>A0ABX8LN52</accession>
<reference evidence="2 3" key="1">
    <citation type="submission" date="2021-06" db="EMBL/GenBank/DDBJ databases">
        <title>Gemonas diversity in paddy soil.</title>
        <authorList>
            <person name="Liu G."/>
        </authorList>
    </citation>
    <scope>NUCLEOTIDE SEQUENCE [LARGE SCALE GENOMIC DNA]</scope>
    <source>
        <strain evidence="2 3">RG2</strain>
    </source>
</reference>
<sequence>MKTILASLTAVVLICVFPVPSSFAGAWTAKKGGFYEKASFNFYYADKSFNPDGNRRDLANRGEFTDYNLTNYFEYGVTDELTAINSLSYKWLENDNDLSRATAHGIGDIDLGARYRLYQSDAVGVISTQLLVKIPGGYGKNDPLPLGNDQYDTEARLLWGRSLYPKLPGYANVELGYRLRAGAPSDEIRYLVEVGFDLGKNLFTRAKLDGIYSMDNGTRVDGSGNPTTTNNFDLGKLDLTLGYQVTPSMGVELGYRPDLYGQNTAAGANYSVGLYFKTP</sequence>
<dbReference type="RefSeq" id="WP_217287538.1">
    <property type="nucleotide sequence ID" value="NZ_CP077683.1"/>
</dbReference>